<organism evidence="4 5">
    <name type="scientific">Tautonia sociabilis</name>
    <dbReference type="NCBI Taxonomy" id="2080755"/>
    <lineage>
        <taxon>Bacteria</taxon>
        <taxon>Pseudomonadati</taxon>
        <taxon>Planctomycetota</taxon>
        <taxon>Planctomycetia</taxon>
        <taxon>Isosphaerales</taxon>
        <taxon>Isosphaeraceae</taxon>
        <taxon>Tautonia</taxon>
    </lineage>
</organism>
<evidence type="ECO:0000313" key="5">
    <source>
        <dbReference type="Proteomes" id="UP000280296"/>
    </source>
</evidence>
<protein>
    <submittedName>
        <fullName evidence="4">VanZ family protein</fullName>
    </submittedName>
</protein>
<evidence type="ECO:0000259" key="3">
    <source>
        <dbReference type="Pfam" id="PF04892"/>
    </source>
</evidence>
<feature type="domain" description="VanZ-like" evidence="3">
    <location>
        <begin position="150"/>
        <end position="228"/>
    </location>
</feature>
<feature type="domain" description="VanZ-like" evidence="3">
    <location>
        <begin position="444"/>
        <end position="512"/>
    </location>
</feature>
<keyword evidence="2" id="KW-0812">Transmembrane</keyword>
<proteinExistence type="predicted"/>
<feature type="transmembrane region" description="Helical" evidence="2">
    <location>
        <begin position="438"/>
        <end position="459"/>
    </location>
</feature>
<dbReference type="EMBL" id="RYZH01000017">
    <property type="protein sequence ID" value="RUL87797.1"/>
    <property type="molecule type" value="Genomic_DNA"/>
</dbReference>
<dbReference type="Proteomes" id="UP000280296">
    <property type="component" value="Unassembled WGS sequence"/>
</dbReference>
<reference evidence="4 5" key="1">
    <citation type="submission" date="2018-12" db="EMBL/GenBank/DDBJ databases">
        <authorList>
            <person name="Toschakov S.V."/>
        </authorList>
    </citation>
    <scope>NUCLEOTIDE SEQUENCE [LARGE SCALE GENOMIC DNA]</scope>
    <source>
        <strain evidence="4 5">GM2012</strain>
    </source>
</reference>
<keyword evidence="2" id="KW-0472">Membrane</keyword>
<accession>A0A432MKQ8</accession>
<reference evidence="4 5" key="2">
    <citation type="submission" date="2019-01" db="EMBL/GenBank/DDBJ databases">
        <title>Tautonia sociabilis, a novel thermotolerant planctomycete of Isosphaeraceae family, isolated from a 4000 m deep subterranean habitat.</title>
        <authorList>
            <person name="Kovaleva O.L."/>
            <person name="Elcheninov A.G."/>
            <person name="Van Heerden E."/>
            <person name="Toshchakov S.V."/>
            <person name="Novikov A."/>
            <person name="Bonch-Osmolovskaya E.A."/>
            <person name="Kublanov I.V."/>
        </authorList>
    </citation>
    <scope>NUCLEOTIDE SEQUENCE [LARGE SCALE GENOMIC DNA]</scope>
    <source>
        <strain evidence="4 5">GM2012</strain>
    </source>
</reference>
<feature type="transmembrane region" description="Helical" evidence="2">
    <location>
        <begin position="388"/>
        <end position="405"/>
    </location>
</feature>
<dbReference type="PANTHER" id="PTHR28008:SF1">
    <property type="entry name" value="DOMAIN PROTEIN, PUTATIVE (AFU_ORTHOLOGUE AFUA_3G10980)-RELATED"/>
    <property type="match status" value="1"/>
</dbReference>
<evidence type="ECO:0000313" key="4">
    <source>
        <dbReference type="EMBL" id="RUL87797.1"/>
    </source>
</evidence>
<dbReference type="AlphaFoldDB" id="A0A432MKQ8"/>
<dbReference type="Pfam" id="PF04892">
    <property type="entry name" value="VanZ"/>
    <property type="match status" value="2"/>
</dbReference>
<feature type="transmembrane region" description="Helical" evidence="2">
    <location>
        <begin position="363"/>
        <end position="381"/>
    </location>
</feature>
<feature type="transmembrane region" description="Helical" evidence="2">
    <location>
        <begin position="178"/>
        <end position="200"/>
    </location>
</feature>
<evidence type="ECO:0000256" key="2">
    <source>
        <dbReference type="SAM" id="Phobius"/>
    </source>
</evidence>
<sequence>MGRSPRAAPPPPSAATRGPCSTSTATRPAWCSEHALPGRLTLNRRGRGRADPGEGPPDSGVDTTPATLFSRGEAPMSETRGHRSDSVRPAGPAPLRRRRRAHPLTFLAGLCALFIVYGTTIPFLPEDDPMALAEGWRLALDAASLRSSRTDRVANILLFLPLGASIAARLGRAGIGPIGAVLAASAAGSALSVGVETAQINLQMRVTSVSDVLHNTAGSAFGGLLGWLASRAVWPVIRPRLRLLARSRPMATLAIVGAAGWAFVELAPFVPSADVGDLKQAVKASRPIPFGPSVDGRRPDPAPGGRAVEALTWALLGGAVALAMREAGLSGVGLVLGTVAVSAAVVAGAEVLQLGFPGHVTDATSVLFASAGAAAAGLAVASRPREPSGAWIGPALAVWALAVLIDGARPLDTLGPPRGLDIRMAFPFYSYFWSPPTAALATASEKVATMVPLGLLLAAGSRRWTPARSARVGFASGVAIEVVQVFNASRTPDLTDGVLAAAGAWLGASAWRAWDSSRTDGR</sequence>
<gene>
    <name evidence="4" type="ORF">TsocGM_10575</name>
</gene>
<keyword evidence="2" id="KW-1133">Transmembrane helix</keyword>
<dbReference type="PANTHER" id="PTHR28008">
    <property type="entry name" value="DOMAIN PROTEIN, PUTATIVE (AFU_ORTHOLOGUE AFUA_3G10980)-RELATED"/>
    <property type="match status" value="1"/>
</dbReference>
<name>A0A432MKQ8_9BACT</name>
<comment type="caution">
    <text evidence="4">The sequence shown here is derived from an EMBL/GenBank/DDBJ whole genome shotgun (WGS) entry which is preliminary data.</text>
</comment>
<evidence type="ECO:0000256" key="1">
    <source>
        <dbReference type="SAM" id="MobiDB-lite"/>
    </source>
</evidence>
<keyword evidence="5" id="KW-1185">Reference proteome</keyword>
<feature type="transmembrane region" description="Helical" evidence="2">
    <location>
        <begin position="104"/>
        <end position="124"/>
    </location>
</feature>
<feature type="transmembrane region" description="Helical" evidence="2">
    <location>
        <begin position="331"/>
        <end position="351"/>
    </location>
</feature>
<feature type="region of interest" description="Disordered" evidence="1">
    <location>
        <begin position="1"/>
        <end position="96"/>
    </location>
</feature>
<dbReference type="InterPro" id="IPR006976">
    <property type="entry name" value="VanZ-like"/>
</dbReference>